<dbReference type="AlphaFoldDB" id="A0A4S8KQW3"/>
<accession>A0A4S8KQW3</accession>
<gene>
    <name evidence="3" type="ORF">K435DRAFT_700735</name>
</gene>
<dbReference type="InterPro" id="IPR036259">
    <property type="entry name" value="MFS_trans_sf"/>
</dbReference>
<feature type="domain" description="Major facilitator superfamily (MFS) profile" evidence="2">
    <location>
        <begin position="1"/>
        <end position="74"/>
    </location>
</feature>
<evidence type="ECO:0000313" key="3">
    <source>
        <dbReference type="EMBL" id="THU78134.1"/>
    </source>
</evidence>
<dbReference type="GO" id="GO:0016020">
    <property type="term" value="C:membrane"/>
    <property type="evidence" value="ECO:0007669"/>
    <property type="project" value="UniProtKB-SubCell"/>
</dbReference>
<reference evidence="3 4" key="1">
    <citation type="journal article" date="2019" name="Nat. Ecol. Evol.">
        <title>Megaphylogeny resolves global patterns of mushroom evolution.</title>
        <authorList>
            <person name="Varga T."/>
            <person name="Krizsan K."/>
            <person name="Foldi C."/>
            <person name="Dima B."/>
            <person name="Sanchez-Garcia M."/>
            <person name="Sanchez-Ramirez S."/>
            <person name="Szollosi G.J."/>
            <person name="Szarkandi J.G."/>
            <person name="Papp V."/>
            <person name="Albert L."/>
            <person name="Andreopoulos W."/>
            <person name="Angelini C."/>
            <person name="Antonin V."/>
            <person name="Barry K.W."/>
            <person name="Bougher N.L."/>
            <person name="Buchanan P."/>
            <person name="Buyck B."/>
            <person name="Bense V."/>
            <person name="Catcheside P."/>
            <person name="Chovatia M."/>
            <person name="Cooper J."/>
            <person name="Damon W."/>
            <person name="Desjardin D."/>
            <person name="Finy P."/>
            <person name="Geml J."/>
            <person name="Haridas S."/>
            <person name="Hughes K."/>
            <person name="Justo A."/>
            <person name="Karasinski D."/>
            <person name="Kautmanova I."/>
            <person name="Kiss B."/>
            <person name="Kocsube S."/>
            <person name="Kotiranta H."/>
            <person name="LaButti K.M."/>
            <person name="Lechner B.E."/>
            <person name="Liimatainen K."/>
            <person name="Lipzen A."/>
            <person name="Lukacs Z."/>
            <person name="Mihaltcheva S."/>
            <person name="Morgado L.N."/>
            <person name="Niskanen T."/>
            <person name="Noordeloos M.E."/>
            <person name="Ohm R.A."/>
            <person name="Ortiz-Santana B."/>
            <person name="Ovrebo C."/>
            <person name="Racz N."/>
            <person name="Riley R."/>
            <person name="Savchenko A."/>
            <person name="Shiryaev A."/>
            <person name="Soop K."/>
            <person name="Spirin V."/>
            <person name="Szebenyi C."/>
            <person name="Tomsovsky M."/>
            <person name="Tulloss R.E."/>
            <person name="Uehling J."/>
            <person name="Grigoriev I.V."/>
            <person name="Vagvolgyi C."/>
            <person name="Papp T."/>
            <person name="Martin F.M."/>
            <person name="Miettinen O."/>
            <person name="Hibbett D.S."/>
            <person name="Nagy L.G."/>
        </authorList>
    </citation>
    <scope>NUCLEOTIDE SEQUENCE [LARGE SCALE GENOMIC DNA]</scope>
    <source>
        <strain evidence="3 4">CBS 962.96</strain>
    </source>
</reference>
<organism evidence="3 4">
    <name type="scientific">Dendrothele bispora (strain CBS 962.96)</name>
    <dbReference type="NCBI Taxonomy" id="1314807"/>
    <lineage>
        <taxon>Eukaryota</taxon>
        <taxon>Fungi</taxon>
        <taxon>Dikarya</taxon>
        <taxon>Basidiomycota</taxon>
        <taxon>Agaricomycotina</taxon>
        <taxon>Agaricomycetes</taxon>
        <taxon>Agaricomycetidae</taxon>
        <taxon>Agaricales</taxon>
        <taxon>Agaricales incertae sedis</taxon>
        <taxon>Dendrothele</taxon>
    </lineage>
</organism>
<proteinExistence type="predicted"/>
<dbReference type="SUPFAM" id="SSF103473">
    <property type="entry name" value="MFS general substrate transporter"/>
    <property type="match status" value="1"/>
</dbReference>
<sequence>LGPVIGPLTGAWIAQRSTWRWVFWSTSIVDASIQVAGIFFLKESALPTFGLSEFRFVAAAHPTILSYSLRPGPS</sequence>
<feature type="non-terminal residue" evidence="3">
    <location>
        <position position="1"/>
    </location>
</feature>
<dbReference type="Gene3D" id="1.20.1720.10">
    <property type="entry name" value="Multidrug resistance protein D"/>
    <property type="match status" value="1"/>
</dbReference>
<evidence type="ECO:0000256" key="1">
    <source>
        <dbReference type="ARBA" id="ARBA00004141"/>
    </source>
</evidence>
<name>A0A4S8KQW3_DENBC</name>
<dbReference type="GO" id="GO:0022857">
    <property type="term" value="F:transmembrane transporter activity"/>
    <property type="evidence" value="ECO:0007669"/>
    <property type="project" value="InterPro"/>
</dbReference>
<dbReference type="EMBL" id="ML180255">
    <property type="protein sequence ID" value="THU78134.1"/>
    <property type="molecule type" value="Genomic_DNA"/>
</dbReference>
<protein>
    <recommendedName>
        <fullName evidence="2">Major facilitator superfamily (MFS) profile domain-containing protein</fullName>
    </recommendedName>
</protein>
<evidence type="ECO:0000313" key="4">
    <source>
        <dbReference type="Proteomes" id="UP000297245"/>
    </source>
</evidence>
<evidence type="ECO:0000259" key="2">
    <source>
        <dbReference type="PROSITE" id="PS50850"/>
    </source>
</evidence>
<keyword evidence="4" id="KW-1185">Reference proteome</keyword>
<dbReference type="OrthoDB" id="6770063at2759"/>
<comment type="subcellular location">
    <subcellularLocation>
        <location evidence="1">Membrane</location>
        <topology evidence="1">Multi-pass membrane protein</topology>
    </subcellularLocation>
</comment>
<dbReference type="PROSITE" id="PS50850">
    <property type="entry name" value="MFS"/>
    <property type="match status" value="1"/>
</dbReference>
<dbReference type="Proteomes" id="UP000297245">
    <property type="component" value="Unassembled WGS sequence"/>
</dbReference>
<dbReference type="InterPro" id="IPR020846">
    <property type="entry name" value="MFS_dom"/>
</dbReference>